<dbReference type="GO" id="GO:0004185">
    <property type="term" value="F:serine-type carboxypeptidase activity"/>
    <property type="evidence" value="ECO:0007669"/>
    <property type="project" value="UniProtKB-UniRule"/>
</dbReference>
<protein>
    <recommendedName>
        <fullName evidence="6">Carboxypeptidase</fullName>
        <ecNumber evidence="6">3.4.16.-</ecNumber>
    </recommendedName>
</protein>
<feature type="compositionally biased region" description="Low complexity" evidence="7">
    <location>
        <begin position="661"/>
        <end position="677"/>
    </location>
</feature>
<dbReference type="GeneID" id="96003899"/>
<keyword evidence="3 6" id="KW-0645">Protease</keyword>
<dbReference type="PROSITE" id="PS00131">
    <property type="entry name" value="CARBOXYPEPT_SER_SER"/>
    <property type="match status" value="1"/>
</dbReference>
<keyword evidence="9" id="KW-1185">Reference proteome</keyword>
<accession>A0AB34KZB0</accession>
<dbReference type="Gene3D" id="3.40.50.1820">
    <property type="entry name" value="alpha/beta hydrolase"/>
    <property type="match status" value="1"/>
</dbReference>
<dbReference type="Proteomes" id="UP000803884">
    <property type="component" value="Unassembled WGS sequence"/>
</dbReference>
<dbReference type="GO" id="GO:0000324">
    <property type="term" value="C:fungal-type vacuole"/>
    <property type="evidence" value="ECO:0007669"/>
    <property type="project" value="TreeGrafter"/>
</dbReference>
<dbReference type="RefSeq" id="XP_069231858.1">
    <property type="nucleotide sequence ID" value="XM_069371061.1"/>
</dbReference>
<evidence type="ECO:0000256" key="3">
    <source>
        <dbReference type="ARBA" id="ARBA00022670"/>
    </source>
</evidence>
<keyword evidence="4 6" id="KW-0378">Hydrolase</keyword>
<keyword evidence="6" id="KW-0732">Signal</keyword>
<organism evidence="8 9">
    <name type="scientific">Cladosporium halotolerans</name>
    <dbReference type="NCBI Taxonomy" id="1052096"/>
    <lineage>
        <taxon>Eukaryota</taxon>
        <taxon>Fungi</taxon>
        <taxon>Dikarya</taxon>
        <taxon>Ascomycota</taxon>
        <taxon>Pezizomycotina</taxon>
        <taxon>Dothideomycetes</taxon>
        <taxon>Dothideomycetidae</taxon>
        <taxon>Cladosporiales</taxon>
        <taxon>Cladosporiaceae</taxon>
        <taxon>Cladosporium</taxon>
    </lineage>
</organism>
<dbReference type="InterPro" id="IPR018202">
    <property type="entry name" value="Ser_caboxypep_ser_AS"/>
</dbReference>
<name>A0AB34KZB0_9PEZI</name>
<feature type="region of interest" description="Disordered" evidence="7">
    <location>
        <begin position="649"/>
        <end position="677"/>
    </location>
</feature>
<gene>
    <name evidence="8" type="ORF">WHR41_02455</name>
</gene>
<dbReference type="InterPro" id="IPR001563">
    <property type="entry name" value="Peptidase_S10"/>
</dbReference>
<dbReference type="PRINTS" id="PR00724">
    <property type="entry name" value="CRBOXYPTASEC"/>
</dbReference>
<feature type="chain" id="PRO_5044048329" description="Carboxypeptidase" evidence="6">
    <location>
        <begin position="27"/>
        <end position="730"/>
    </location>
</feature>
<keyword evidence="5" id="KW-0325">Glycoprotein</keyword>
<feature type="signal peptide" evidence="6">
    <location>
        <begin position="1"/>
        <end position="26"/>
    </location>
</feature>
<dbReference type="AlphaFoldDB" id="A0AB34KZB0"/>
<sequence>MNLLRLPRALAATVTIIALSLPSTKAQYPFVPVYDNVLKSPIDSNVTISYKQPDNGTCMTAFPTQKQYTGYITLPPYTLAPVQQNYSINTFFWFIEARQVPESAPLTIWLNGGPGSSSMVGLFTEVGPCEVVQMSDGSYGTQPRMWGWDRSSNMLFIDQPNQVGFSYDTATNGSYDFLTNAAYEPAMSEALPAFMNLDGTFGTANADEKVSWSASSNTTEIAASATWHFLQSWLSSFPQYNPAVRPNVTSPQVPEAAVGIHLFTESYGGKYGPTFARYFEQQTQRRKDGMMPYNSSLDIQLESLGIINGIVDDAVQNYYYPFFAYNNTYGIQAYSQTDQLNALQAFNGRDGCLEHINACRTAAASTDPQGLGDVDQTNEICEAAQYNCLNVTAAYVRNGYNPYDIRQQGPSPDPPGAYQEYLNNETVLASIGVRVNYTESNRYVQQGFISTGDTIRGGQLDDLAYLLSNGVRVALMYGDSDWLCNWAGGQAISLEVARRVAAPGPPGPPLPTYANAFPAAGYAEIVVNSSYVGGAVRQFGNLSFSRIYDAGHLMPYYQPETAFTVFTRIIQGTEISTGDMVDLATFASEGPQNATHTNEAPDPPSPTCWVRAWNNSCSEDDTKAMLAGDGVVANGIFYQDDSSISLPRSSVRAGIPGSPLSSSADDSSTATGDASATSTAELTGVYTATNTPSPTGGALSRTAWRFGTSGDGRVLGALALGFGFGVALLM</sequence>
<evidence type="ECO:0000256" key="6">
    <source>
        <dbReference type="RuleBase" id="RU361156"/>
    </source>
</evidence>
<dbReference type="Pfam" id="PF00450">
    <property type="entry name" value="Peptidase_S10"/>
    <property type="match status" value="1"/>
</dbReference>
<evidence type="ECO:0000256" key="1">
    <source>
        <dbReference type="ARBA" id="ARBA00009431"/>
    </source>
</evidence>
<evidence type="ECO:0000313" key="9">
    <source>
        <dbReference type="Proteomes" id="UP000803884"/>
    </source>
</evidence>
<dbReference type="GO" id="GO:0006508">
    <property type="term" value="P:proteolysis"/>
    <property type="evidence" value="ECO:0007669"/>
    <property type="project" value="UniProtKB-KW"/>
</dbReference>
<dbReference type="InterPro" id="IPR029058">
    <property type="entry name" value="AB_hydrolase_fold"/>
</dbReference>
<evidence type="ECO:0000313" key="8">
    <source>
        <dbReference type="EMBL" id="KAL1588753.1"/>
    </source>
</evidence>
<proteinExistence type="inferred from homology"/>
<evidence type="ECO:0000256" key="5">
    <source>
        <dbReference type="ARBA" id="ARBA00023180"/>
    </source>
</evidence>
<evidence type="ECO:0000256" key="7">
    <source>
        <dbReference type="SAM" id="MobiDB-lite"/>
    </source>
</evidence>
<comment type="similarity">
    <text evidence="1 6">Belongs to the peptidase S10 family.</text>
</comment>
<dbReference type="PANTHER" id="PTHR11802">
    <property type="entry name" value="SERINE PROTEASE FAMILY S10 SERINE CARBOXYPEPTIDASE"/>
    <property type="match status" value="1"/>
</dbReference>
<dbReference type="SUPFAM" id="SSF53474">
    <property type="entry name" value="alpha/beta-Hydrolases"/>
    <property type="match status" value="1"/>
</dbReference>
<dbReference type="EC" id="3.4.16.-" evidence="6"/>
<dbReference type="EMBL" id="JAAQHG020000006">
    <property type="protein sequence ID" value="KAL1588753.1"/>
    <property type="molecule type" value="Genomic_DNA"/>
</dbReference>
<dbReference type="PANTHER" id="PTHR11802:SF404">
    <property type="entry name" value="CARBOXYPEPTIDASE"/>
    <property type="match status" value="1"/>
</dbReference>
<comment type="caution">
    <text evidence="8">The sequence shown here is derived from an EMBL/GenBank/DDBJ whole genome shotgun (WGS) entry which is preliminary data.</text>
</comment>
<keyword evidence="2 6" id="KW-0121">Carboxypeptidase</keyword>
<evidence type="ECO:0000256" key="2">
    <source>
        <dbReference type="ARBA" id="ARBA00022645"/>
    </source>
</evidence>
<evidence type="ECO:0000256" key="4">
    <source>
        <dbReference type="ARBA" id="ARBA00022801"/>
    </source>
</evidence>
<reference evidence="8 9" key="1">
    <citation type="journal article" date="2020" name="Microbiol. Resour. Announc.">
        <title>Draft Genome Sequence of a Cladosporium Species Isolated from the Mesophotic Ascidian Didemnum maculosum.</title>
        <authorList>
            <person name="Gioti A."/>
            <person name="Siaperas R."/>
            <person name="Nikolaivits E."/>
            <person name="Le Goff G."/>
            <person name="Ouazzani J."/>
            <person name="Kotoulas G."/>
            <person name="Topakas E."/>
        </authorList>
    </citation>
    <scope>NUCLEOTIDE SEQUENCE [LARGE SCALE GENOMIC DNA]</scope>
    <source>
        <strain evidence="8 9">TM138-S3</strain>
    </source>
</reference>